<dbReference type="InterPro" id="IPR005467">
    <property type="entry name" value="His_kinase_dom"/>
</dbReference>
<dbReference type="CDD" id="cd00082">
    <property type="entry name" value="HisKA"/>
    <property type="match status" value="1"/>
</dbReference>
<dbReference type="PROSITE" id="PS50113">
    <property type="entry name" value="PAC"/>
    <property type="match status" value="1"/>
</dbReference>
<dbReference type="AlphaFoldDB" id="A0A1I1V5P1"/>
<dbReference type="Pfam" id="PF13426">
    <property type="entry name" value="PAS_9"/>
    <property type="match status" value="1"/>
</dbReference>
<proteinExistence type="predicted"/>
<dbReference type="SUPFAM" id="SSF47384">
    <property type="entry name" value="Homodimeric domain of signal transducing histidine kinase"/>
    <property type="match status" value="1"/>
</dbReference>
<dbReference type="SUPFAM" id="SSF55874">
    <property type="entry name" value="ATPase domain of HSP90 chaperone/DNA topoisomerase II/histidine kinase"/>
    <property type="match status" value="1"/>
</dbReference>
<evidence type="ECO:0000256" key="2">
    <source>
        <dbReference type="ARBA" id="ARBA00012438"/>
    </source>
</evidence>
<keyword evidence="8" id="KW-0749">Sporulation</keyword>
<dbReference type="RefSeq" id="WP_245745244.1">
    <property type="nucleotide sequence ID" value="NZ_FOMR01000004.1"/>
</dbReference>
<dbReference type="GO" id="GO:0030435">
    <property type="term" value="P:sporulation resulting in formation of a cellular spore"/>
    <property type="evidence" value="ECO:0007669"/>
    <property type="project" value="UniProtKB-KW"/>
</dbReference>
<dbReference type="InterPro" id="IPR035965">
    <property type="entry name" value="PAS-like_dom_sf"/>
</dbReference>
<dbReference type="PANTHER" id="PTHR43065">
    <property type="entry name" value="SENSOR HISTIDINE KINASE"/>
    <property type="match status" value="1"/>
</dbReference>
<comment type="catalytic activity">
    <reaction evidence="1">
        <text>ATP + protein L-histidine = ADP + protein N-phospho-L-histidine.</text>
        <dbReference type="EC" id="2.7.13.3"/>
    </reaction>
</comment>
<gene>
    <name evidence="13" type="ORF">SAMN05216238_10466</name>
</gene>
<dbReference type="GO" id="GO:0000155">
    <property type="term" value="F:phosphorelay sensor kinase activity"/>
    <property type="evidence" value="ECO:0007669"/>
    <property type="project" value="InterPro"/>
</dbReference>
<evidence type="ECO:0000259" key="11">
    <source>
        <dbReference type="PROSITE" id="PS50112"/>
    </source>
</evidence>
<evidence type="ECO:0000256" key="3">
    <source>
        <dbReference type="ARBA" id="ARBA00022553"/>
    </source>
</evidence>
<name>A0A1I1V5P1_9BACI</name>
<dbReference type="Gene3D" id="1.10.287.130">
    <property type="match status" value="1"/>
</dbReference>
<dbReference type="InterPro" id="IPR036097">
    <property type="entry name" value="HisK_dim/P_sf"/>
</dbReference>
<evidence type="ECO:0000256" key="8">
    <source>
        <dbReference type="ARBA" id="ARBA00022969"/>
    </source>
</evidence>
<evidence type="ECO:0000313" key="13">
    <source>
        <dbReference type="EMBL" id="SFD78362.1"/>
    </source>
</evidence>
<dbReference type="InterPro" id="IPR000700">
    <property type="entry name" value="PAS-assoc_C"/>
</dbReference>
<dbReference type="SMART" id="SM00091">
    <property type="entry name" value="PAS"/>
    <property type="match status" value="1"/>
</dbReference>
<evidence type="ECO:0000259" key="10">
    <source>
        <dbReference type="PROSITE" id="PS50109"/>
    </source>
</evidence>
<dbReference type="GO" id="GO:0005524">
    <property type="term" value="F:ATP binding"/>
    <property type="evidence" value="ECO:0007669"/>
    <property type="project" value="UniProtKB-KW"/>
</dbReference>
<dbReference type="PROSITE" id="PS50112">
    <property type="entry name" value="PAS"/>
    <property type="match status" value="1"/>
</dbReference>
<dbReference type="Proteomes" id="UP000199474">
    <property type="component" value="Unassembled WGS sequence"/>
</dbReference>
<keyword evidence="3" id="KW-0597">Phosphoprotein</keyword>
<dbReference type="SMART" id="SM00387">
    <property type="entry name" value="HATPase_c"/>
    <property type="match status" value="1"/>
</dbReference>
<dbReference type="InterPro" id="IPR003594">
    <property type="entry name" value="HATPase_dom"/>
</dbReference>
<dbReference type="InterPro" id="IPR000014">
    <property type="entry name" value="PAS"/>
</dbReference>
<keyword evidence="5" id="KW-0547">Nucleotide-binding</keyword>
<feature type="domain" description="PAS" evidence="11">
    <location>
        <begin position="44"/>
        <end position="107"/>
    </location>
</feature>
<keyword evidence="14" id="KW-1185">Reference proteome</keyword>
<keyword evidence="7" id="KW-0067">ATP-binding</keyword>
<dbReference type="CDD" id="cd00130">
    <property type="entry name" value="PAS"/>
    <property type="match status" value="1"/>
</dbReference>
<keyword evidence="9" id="KW-0902">Two-component regulatory system</keyword>
<protein>
    <recommendedName>
        <fullName evidence="2">histidine kinase</fullName>
        <ecNumber evidence="2">2.7.13.3</ecNumber>
    </recommendedName>
</protein>
<dbReference type="InterPro" id="IPR003661">
    <property type="entry name" value="HisK_dim/P_dom"/>
</dbReference>
<accession>A0A1I1V5P1</accession>
<evidence type="ECO:0000313" key="14">
    <source>
        <dbReference type="Proteomes" id="UP000199474"/>
    </source>
</evidence>
<dbReference type="SMART" id="SM00388">
    <property type="entry name" value="HisKA"/>
    <property type="match status" value="1"/>
</dbReference>
<evidence type="ECO:0000256" key="5">
    <source>
        <dbReference type="ARBA" id="ARBA00022741"/>
    </source>
</evidence>
<evidence type="ECO:0000256" key="6">
    <source>
        <dbReference type="ARBA" id="ARBA00022777"/>
    </source>
</evidence>
<dbReference type="STRING" id="640948.SAMN05216238_10466"/>
<dbReference type="EMBL" id="FOMR01000004">
    <property type="protein sequence ID" value="SFD78362.1"/>
    <property type="molecule type" value="Genomic_DNA"/>
</dbReference>
<sequence>MDNNYLNGPTDSRENEHRSTIPQNLHEFYNLASLPSSVFKWMDQNMTGFIVLWGLDGTALYISKTAEEILGYPISEMLGTKWYDWIPPSATSYIKNSLKLTQNINQTFHLKVRDFTGESVWTENKVTAIEDANGNKYYVSATKDITDKRDAEELMARSEQLSVAGQLAAGIAHEIRNPLTSIKGFLQLLQAGVNREEEYYKIMVDEIEKIEKITSELLFISKPMTDYKKIENVSEMINDVVTLLAPQAKLKNIILLWEQHNGQSVICDRSQLKQVFINLLKNAIEAMDRPGSITINNYLKNNEIYIDIIDEGTGIPDEIMTKLGEPFFTTKQNGTGLGLMITRHILERHGGKLEALRNKTLGSTFRVILPTP</sequence>
<dbReference type="PRINTS" id="PR00344">
    <property type="entry name" value="BCTRLSENSOR"/>
</dbReference>
<evidence type="ECO:0000256" key="7">
    <source>
        <dbReference type="ARBA" id="ARBA00022840"/>
    </source>
</evidence>
<keyword evidence="6 13" id="KW-0418">Kinase</keyword>
<evidence type="ECO:0000259" key="12">
    <source>
        <dbReference type="PROSITE" id="PS50113"/>
    </source>
</evidence>
<evidence type="ECO:0000256" key="4">
    <source>
        <dbReference type="ARBA" id="ARBA00022679"/>
    </source>
</evidence>
<dbReference type="Pfam" id="PF02518">
    <property type="entry name" value="HATPase_c"/>
    <property type="match status" value="1"/>
</dbReference>
<feature type="domain" description="Histidine kinase" evidence="10">
    <location>
        <begin position="170"/>
        <end position="372"/>
    </location>
</feature>
<dbReference type="Gene3D" id="3.30.450.20">
    <property type="entry name" value="PAS domain"/>
    <property type="match status" value="1"/>
</dbReference>
<organism evidence="13 14">
    <name type="scientific">Lentibacillus persicus</name>
    <dbReference type="NCBI Taxonomy" id="640948"/>
    <lineage>
        <taxon>Bacteria</taxon>
        <taxon>Bacillati</taxon>
        <taxon>Bacillota</taxon>
        <taxon>Bacilli</taxon>
        <taxon>Bacillales</taxon>
        <taxon>Bacillaceae</taxon>
        <taxon>Lentibacillus</taxon>
    </lineage>
</organism>
<evidence type="ECO:0000256" key="9">
    <source>
        <dbReference type="ARBA" id="ARBA00023012"/>
    </source>
</evidence>
<dbReference type="SUPFAM" id="SSF55785">
    <property type="entry name" value="PYP-like sensor domain (PAS domain)"/>
    <property type="match status" value="1"/>
</dbReference>
<dbReference type="Pfam" id="PF00512">
    <property type="entry name" value="HisKA"/>
    <property type="match status" value="1"/>
</dbReference>
<dbReference type="PANTHER" id="PTHR43065:SF10">
    <property type="entry name" value="PEROXIDE STRESS-ACTIVATED HISTIDINE KINASE MAK3"/>
    <property type="match status" value="1"/>
</dbReference>
<dbReference type="InterPro" id="IPR004358">
    <property type="entry name" value="Sig_transdc_His_kin-like_C"/>
</dbReference>
<dbReference type="PROSITE" id="PS50109">
    <property type="entry name" value="HIS_KIN"/>
    <property type="match status" value="1"/>
</dbReference>
<evidence type="ECO:0000256" key="1">
    <source>
        <dbReference type="ARBA" id="ARBA00000085"/>
    </source>
</evidence>
<dbReference type="EC" id="2.7.13.3" evidence="2"/>
<dbReference type="NCBIfam" id="TIGR00229">
    <property type="entry name" value="sensory_box"/>
    <property type="match status" value="1"/>
</dbReference>
<dbReference type="InterPro" id="IPR036890">
    <property type="entry name" value="HATPase_C_sf"/>
</dbReference>
<dbReference type="Gene3D" id="3.30.565.10">
    <property type="entry name" value="Histidine kinase-like ATPase, C-terminal domain"/>
    <property type="match status" value="1"/>
</dbReference>
<reference evidence="14" key="1">
    <citation type="submission" date="2016-10" db="EMBL/GenBank/DDBJ databases">
        <authorList>
            <person name="Varghese N."/>
            <person name="Submissions S."/>
        </authorList>
    </citation>
    <scope>NUCLEOTIDE SEQUENCE [LARGE SCALE GENOMIC DNA]</scope>
    <source>
        <strain evidence="14">DSM 22530</strain>
    </source>
</reference>
<dbReference type="FunFam" id="1.10.287.130:FF:000040">
    <property type="entry name" value="PAS domain-containing sensor histidine kinase"/>
    <property type="match status" value="1"/>
</dbReference>
<feature type="domain" description="PAC" evidence="12">
    <location>
        <begin position="106"/>
        <end position="157"/>
    </location>
</feature>
<keyword evidence="4" id="KW-0808">Transferase</keyword>